<feature type="binding site" evidence="15">
    <location>
        <position position="173"/>
    </location>
    <ligand>
        <name>substrate</name>
    </ligand>
</feature>
<feature type="binding site" evidence="16">
    <location>
        <position position="64"/>
    </location>
    <ligand>
        <name>Zn(2+)</name>
        <dbReference type="ChEBI" id="CHEBI:29105"/>
        <note>catalytic</note>
    </ligand>
</feature>
<evidence type="ECO:0000256" key="1">
    <source>
        <dbReference type="ARBA" id="ARBA00002151"/>
    </source>
</evidence>
<keyword evidence="9 13" id="KW-0862">Zinc</keyword>
<keyword evidence="6 13" id="KW-0686">Riboflavin biosynthesis</keyword>
<evidence type="ECO:0000256" key="7">
    <source>
        <dbReference type="ARBA" id="ARBA00022723"/>
    </source>
</evidence>
<evidence type="ECO:0000256" key="15">
    <source>
        <dbReference type="PIRSR" id="PIRSR006769-2"/>
    </source>
</evidence>
<accession>A0A518BC71</accession>
<evidence type="ECO:0000256" key="5">
    <source>
        <dbReference type="ARBA" id="ARBA00007417"/>
    </source>
</evidence>
<feature type="domain" description="CMP/dCMP-type deaminase" evidence="17">
    <location>
        <begin position="1"/>
        <end position="112"/>
    </location>
</feature>
<dbReference type="GO" id="GO:0050661">
    <property type="term" value="F:NADP binding"/>
    <property type="evidence" value="ECO:0007669"/>
    <property type="project" value="InterPro"/>
</dbReference>
<feature type="binding site" evidence="15">
    <location>
        <position position="159"/>
    </location>
    <ligand>
        <name>NADP(+)</name>
        <dbReference type="ChEBI" id="CHEBI:58349"/>
    </ligand>
</feature>
<sequence length="349" mass="36955">MLATRGRGAVEPNPMVGALVVRDGQVVGEGWHGKFGGPHAEPVAFDDAKDAAAGATLYVTLEPCCHHGKTPPCTDRVIASGVRRVVIGMADPFPQVAGRGTDLLRQAGIDVTVGCLEEGCRALNRPYLKLLRTGRPFVHAKWAMSLDGRIATATGDSKWISNEASRRHAHQFRGIIDAIIVGTGTVLADDPSLTARPPGPRVATRVVLDTRGRIPRESKLVQTARDLPTLIATTSLAAEQDLEALRAAGCECLVLPEIAGRLSIDALLEELGRRWFTNVLVEGGSGVLGSFVAERAIDAVRVYVAPCIIGGARAMGPVGGDGFSLIRDSHDLGPLRTESLEGDLFITNS</sequence>
<dbReference type="InterPro" id="IPR004794">
    <property type="entry name" value="Eubact_RibD"/>
</dbReference>
<comment type="pathway">
    <text evidence="3 13">Cofactor biosynthesis; riboflavin biosynthesis; 5-amino-6-(D-ribitylamino)uracil from GTP: step 3/4.</text>
</comment>
<dbReference type="SUPFAM" id="SSF53927">
    <property type="entry name" value="Cytidine deaminase-like"/>
    <property type="match status" value="1"/>
</dbReference>
<feature type="binding site" evidence="15">
    <location>
        <position position="210"/>
    </location>
    <ligand>
        <name>NADP(+)</name>
        <dbReference type="ChEBI" id="CHEBI:58349"/>
    </ligand>
</feature>
<feature type="binding site" evidence="15">
    <location>
        <position position="282"/>
    </location>
    <ligand>
        <name>substrate</name>
    </ligand>
</feature>
<comment type="function">
    <text evidence="1 13">Converts 2,5-diamino-6-(ribosylamino)-4(3h)-pyrimidinone 5'-phosphate into 5-amino-6-(ribosylamino)-2,4(1h,3h)-pyrimidinedione 5'-phosphate.</text>
</comment>
<dbReference type="PIRSF" id="PIRSF006769">
    <property type="entry name" value="RibD"/>
    <property type="match status" value="1"/>
</dbReference>
<feature type="binding site" evidence="15">
    <location>
        <position position="193"/>
    </location>
    <ligand>
        <name>substrate</name>
    </ligand>
</feature>
<evidence type="ECO:0000256" key="14">
    <source>
        <dbReference type="PIRSR" id="PIRSR006769-1"/>
    </source>
</evidence>
<dbReference type="Gene3D" id="3.40.140.10">
    <property type="entry name" value="Cytidine Deaminase, domain 2"/>
    <property type="match status" value="1"/>
</dbReference>
<dbReference type="KEGG" id="knv:Pan216_54590"/>
<keyword evidence="11 13" id="KW-0560">Oxidoreductase</keyword>
<dbReference type="InterPro" id="IPR050765">
    <property type="entry name" value="Riboflavin_Biosynth_HTPR"/>
</dbReference>
<dbReference type="PANTHER" id="PTHR38011">
    <property type="entry name" value="DIHYDROFOLATE REDUCTASE FAMILY PROTEIN (AFU_ORTHOLOGUE AFUA_8G06820)"/>
    <property type="match status" value="1"/>
</dbReference>
<feature type="binding site" evidence="15">
    <location>
        <position position="185"/>
    </location>
    <ligand>
        <name>NADP(+)</name>
        <dbReference type="ChEBI" id="CHEBI:58349"/>
    </ligand>
</feature>
<feature type="binding site" evidence="15">
    <location>
        <position position="143"/>
    </location>
    <ligand>
        <name>NADP(+)</name>
        <dbReference type="ChEBI" id="CHEBI:58349"/>
    </ligand>
</feature>
<dbReference type="InterPro" id="IPR024072">
    <property type="entry name" value="DHFR-like_dom_sf"/>
</dbReference>
<dbReference type="GO" id="GO:0046872">
    <property type="term" value="F:metal ion binding"/>
    <property type="evidence" value="ECO:0007669"/>
    <property type="project" value="UniProtKB-KW"/>
</dbReference>
<dbReference type="InterPro" id="IPR002734">
    <property type="entry name" value="RibDG_C"/>
</dbReference>
<dbReference type="EC" id="3.5.4.26" evidence="13"/>
<dbReference type="InterPro" id="IPR016193">
    <property type="entry name" value="Cytidine_deaminase-like"/>
</dbReference>
<feature type="binding site" evidence="15">
    <location>
        <position position="196"/>
    </location>
    <ligand>
        <name>substrate</name>
    </ligand>
</feature>
<keyword evidence="12" id="KW-0511">Multifunctional enzyme</keyword>
<comment type="catalytic activity">
    <reaction evidence="13">
        <text>2,5-diamino-6-hydroxy-4-(5-phosphoribosylamino)-pyrimidine + H2O + H(+) = 5-amino-6-(5-phospho-D-ribosylamino)uracil + NH4(+)</text>
        <dbReference type="Rhea" id="RHEA:21868"/>
        <dbReference type="ChEBI" id="CHEBI:15377"/>
        <dbReference type="ChEBI" id="CHEBI:15378"/>
        <dbReference type="ChEBI" id="CHEBI:28938"/>
        <dbReference type="ChEBI" id="CHEBI:58453"/>
        <dbReference type="ChEBI" id="CHEBI:58614"/>
        <dbReference type="EC" id="3.5.4.26"/>
    </reaction>
</comment>
<dbReference type="AlphaFoldDB" id="A0A518BC71"/>
<gene>
    <name evidence="18" type="primary">ribD</name>
    <name evidence="18" type="ORF">Pan216_54590</name>
</gene>
<dbReference type="Proteomes" id="UP000317093">
    <property type="component" value="Chromosome"/>
</dbReference>
<dbReference type="UniPathway" id="UPA00275">
    <property type="reaction ID" value="UER00401"/>
</dbReference>
<keyword evidence="19" id="KW-1185">Reference proteome</keyword>
<protein>
    <recommendedName>
        <fullName evidence="13">Riboflavin biosynthesis protein RibD</fullName>
    </recommendedName>
    <domain>
        <recommendedName>
            <fullName evidence="13">Diaminohydroxyphosphoribosylaminopyrimidine deaminase</fullName>
            <shortName evidence="13">DRAP deaminase</shortName>
            <ecNumber evidence="13">3.5.4.26</ecNumber>
        </recommendedName>
        <alternativeName>
            <fullName evidence="13">Riboflavin-specific deaminase</fullName>
        </alternativeName>
    </domain>
    <domain>
        <recommendedName>
            <fullName evidence="13">5-amino-6-(5-phosphoribosylamino)uracil reductase</fullName>
            <ecNumber evidence="13">1.1.1.193</ecNumber>
        </recommendedName>
        <alternativeName>
            <fullName evidence="13">HTP reductase</fullName>
        </alternativeName>
    </domain>
</protein>
<feature type="binding site" evidence="15">
    <location>
        <position position="157"/>
    </location>
    <ligand>
        <name>substrate</name>
    </ligand>
</feature>
<evidence type="ECO:0000259" key="17">
    <source>
        <dbReference type="PROSITE" id="PS51747"/>
    </source>
</evidence>
<comment type="cofactor">
    <cofactor evidence="13 16">
        <name>Zn(2+)</name>
        <dbReference type="ChEBI" id="CHEBI:29105"/>
    </cofactor>
    <text evidence="13 16">Binds 1 zinc ion.</text>
</comment>
<evidence type="ECO:0000256" key="3">
    <source>
        <dbReference type="ARBA" id="ARBA00004910"/>
    </source>
</evidence>
<dbReference type="GO" id="GO:0008703">
    <property type="term" value="F:5-amino-6-(5-phosphoribosylamino)uracil reductase activity"/>
    <property type="evidence" value="ECO:0007669"/>
    <property type="project" value="UniProtKB-EC"/>
</dbReference>
<comment type="similarity">
    <text evidence="4 13">In the N-terminal section; belongs to the cytidine and deoxycytidylate deaminase family.</text>
</comment>
<evidence type="ECO:0000256" key="2">
    <source>
        <dbReference type="ARBA" id="ARBA00004882"/>
    </source>
</evidence>
<proteinExistence type="inferred from homology"/>
<dbReference type="NCBIfam" id="TIGR00227">
    <property type="entry name" value="ribD_Cterm"/>
    <property type="match status" value="1"/>
</dbReference>
<evidence type="ECO:0000256" key="10">
    <source>
        <dbReference type="ARBA" id="ARBA00022857"/>
    </source>
</evidence>
<comment type="similarity">
    <text evidence="5 13">In the C-terminal section; belongs to the HTP reductase family.</text>
</comment>
<evidence type="ECO:0000256" key="12">
    <source>
        <dbReference type="ARBA" id="ARBA00023268"/>
    </source>
</evidence>
<dbReference type="FunFam" id="3.40.140.10:FF:000025">
    <property type="entry name" value="Riboflavin biosynthesis protein RibD"/>
    <property type="match status" value="1"/>
</dbReference>
<feature type="binding site" evidence="15">
    <location>
        <begin position="284"/>
        <end position="290"/>
    </location>
    <ligand>
        <name>NADP(+)</name>
        <dbReference type="ChEBI" id="CHEBI:58349"/>
    </ligand>
</feature>
<feature type="binding site" evidence="16">
    <location>
        <position position="73"/>
    </location>
    <ligand>
        <name>Zn(2+)</name>
        <dbReference type="ChEBI" id="CHEBI:29105"/>
        <note>catalytic</note>
    </ligand>
</feature>
<evidence type="ECO:0000256" key="6">
    <source>
        <dbReference type="ARBA" id="ARBA00022619"/>
    </source>
</evidence>
<evidence type="ECO:0000313" key="18">
    <source>
        <dbReference type="EMBL" id="QDU64569.1"/>
    </source>
</evidence>
<organism evidence="18 19">
    <name type="scientific">Kolteria novifilia</name>
    <dbReference type="NCBI Taxonomy" id="2527975"/>
    <lineage>
        <taxon>Bacteria</taxon>
        <taxon>Pseudomonadati</taxon>
        <taxon>Planctomycetota</taxon>
        <taxon>Planctomycetia</taxon>
        <taxon>Kolteriales</taxon>
        <taxon>Kolteriaceae</taxon>
        <taxon>Kolteria</taxon>
    </lineage>
</organism>
<dbReference type="PANTHER" id="PTHR38011:SF7">
    <property type="entry name" value="2,5-DIAMINO-6-RIBOSYLAMINO-4(3H)-PYRIMIDINONE 5'-PHOSPHATE REDUCTASE"/>
    <property type="match status" value="1"/>
</dbReference>
<feature type="active site" description="Proton donor" evidence="14">
    <location>
        <position position="41"/>
    </location>
</feature>
<evidence type="ECO:0000256" key="9">
    <source>
        <dbReference type="ARBA" id="ARBA00022833"/>
    </source>
</evidence>
<comment type="pathway">
    <text evidence="2 13">Cofactor biosynthesis; riboflavin biosynthesis; 5-amino-6-(D-ribitylamino)uracil from GTP: step 2/4.</text>
</comment>
<keyword evidence="10 13" id="KW-0521">NADP</keyword>
<evidence type="ECO:0000256" key="4">
    <source>
        <dbReference type="ARBA" id="ARBA00005259"/>
    </source>
</evidence>
<reference evidence="18 19" key="1">
    <citation type="submission" date="2019-02" db="EMBL/GenBank/DDBJ databases">
        <title>Deep-cultivation of Planctomycetes and their phenomic and genomic characterization uncovers novel biology.</title>
        <authorList>
            <person name="Wiegand S."/>
            <person name="Jogler M."/>
            <person name="Boedeker C."/>
            <person name="Pinto D."/>
            <person name="Vollmers J."/>
            <person name="Rivas-Marin E."/>
            <person name="Kohn T."/>
            <person name="Peeters S.H."/>
            <person name="Heuer A."/>
            <person name="Rast P."/>
            <person name="Oberbeckmann S."/>
            <person name="Bunk B."/>
            <person name="Jeske O."/>
            <person name="Meyerdierks A."/>
            <person name="Storesund J.E."/>
            <person name="Kallscheuer N."/>
            <person name="Luecker S."/>
            <person name="Lage O.M."/>
            <person name="Pohl T."/>
            <person name="Merkel B.J."/>
            <person name="Hornburger P."/>
            <person name="Mueller R.-W."/>
            <person name="Bruemmer F."/>
            <person name="Labrenz M."/>
            <person name="Spormann A.M."/>
            <person name="Op den Camp H."/>
            <person name="Overmann J."/>
            <person name="Amann R."/>
            <person name="Jetten M.S.M."/>
            <person name="Mascher T."/>
            <person name="Medema M.H."/>
            <person name="Devos D.P."/>
            <person name="Kaster A.-K."/>
            <person name="Ovreas L."/>
            <person name="Rohde M."/>
            <person name="Galperin M.Y."/>
            <person name="Jogler C."/>
        </authorList>
    </citation>
    <scope>NUCLEOTIDE SEQUENCE [LARGE SCALE GENOMIC DNA]</scope>
    <source>
        <strain evidence="18 19">Pan216</strain>
    </source>
</reference>
<dbReference type="GO" id="GO:0009231">
    <property type="term" value="P:riboflavin biosynthetic process"/>
    <property type="evidence" value="ECO:0007669"/>
    <property type="project" value="UniProtKB-UniPathway"/>
</dbReference>
<dbReference type="SUPFAM" id="SSF53597">
    <property type="entry name" value="Dihydrofolate reductase-like"/>
    <property type="match status" value="1"/>
</dbReference>
<feature type="binding site" evidence="15">
    <location>
        <position position="189"/>
    </location>
    <ligand>
        <name>NADP(+)</name>
        <dbReference type="ChEBI" id="CHEBI:58349"/>
    </ligand>
</feature>
<evidence type="ECO:0000256" key="13">
    <source>
        <dbReference type="PIRNR" id="PIRNR006769"/>
    </source>
</evidence>
<comment type="catalytic activity">
    <reaction evidence="13">
        <text>5-amino-6-(5-phospho-D-ribitylamino)uracil + NADP(+) = 5-amino-6-(5-phospho-D-ribosylamino)uracil + NADPH + H(+)</text>
        <dbReference type="Rhea" id="RHEA:17845"/>
        <dbReference type="ChEBI" id="CHEBI:15378"/>
        <dbReference type="ChEBI" id="CHEBI:57783"/>
        <dbReference type="ChEBI" id="CHEBI:58349"/>
        <dbReference type="ChEBI" id="CHEBI:58421"/>
        <dbReference type="ChEBI" id="CHEBI:58453"/>
        <dbReference type="EC" id="1.1.1.193"/>
    </reaction>
</comment>
<evidence type="ECO:0000256" key="16">
    <source>
        <dbReference type="PIRSR" id="PIRSR006769-3"/>
    </source>
</evidence>
<dbReference type="GO" id="GO:0008835">
    <property type="term" value="F:diaminohydroxyphosphoribosylaminopyrimidine deaminase activity"/>
    <property type="evidence" value="ECO:0007669"/>
    <property type="project" value="UniProtKB-EC"/>
</dbReference>
<evidence type="ECO:0000256" key="8">
    <source>
        <dbReference type="ARBA" id="ARBA00022801"/>
    </source>
</evidence>
<dbReference type="CDD" id="cd01284">
    <property type="entry name" value="Riboflavin_deaminase-reductase"/>
    <property type="match status" value="1"/>
</dbReference>
<dbReference type="Pfam" id="PF00383">
    <property type="entry name" value="dCMP_cyt_deam_1"/>
    <property type="match status" value="1"/>
</dbReference>
<evidence type="ECO:0000313" key="19">
    <source>
        <dbReference type="Proteomes" id="UP000317093"/>
    </source>
</evidence>
<dbReference type="PROSITE" id="PS51747">
    <property type="entry name" value="CYT_DCMP_DEAMINASES_2"/>
    <property type="match status" value="1"/>
</dbReference>
<dbReference type="Pfam" id="PF01872">
    <property type="entry name" value="RibD_C"/>
    <property type="match status" value="1"/>
</dbReference>
<feature type="binding site" evidence="16">
    <location>
        <position position="39"/>
    </location>
    <ligand>
        <name>Zn(2+)</name>
        <dbReference type="ChEBI" id="CHEBI:29105"/>
        <note>catalytic</note>
    </ligand>
</feature>
<dbReference type="NCBIfam" id="TIGR00326">
    <property type="entry name" value="eubact_ribD"/>
    <property type="match status" value="1"/>
</dbReference>
<dbReference type="InterPro" id="IPR002125">
    <property type="entry name" value="CMP_dCMP_dom"/>
</dbReference>
<keyword evidence="7 13" id="KW-0479">Metal-binding</keyword>
<name>A0A518BC71_9BACT</name>
<dbReference type="EMBL" id="CP036279">
    <property type="protein sequence ID" value="QDU64569.1"/>
    <property type="molecule type" value="Genomic_DNA"/>
</dbReference>
<keyword evidence="8 13" id="KW-0378">Hydrolase</keyword>
<dbReference type="Gene3D" id="3.40.430.10">
    <property type="entry name" value="Dihydrofolate Reductase, subunit A"/>
    <property type="match status" value="1"/>
</dbReference>
<dbReference type="EC" id="1.1.1.193" evidence="13"/>
<dbReference type="InterPro" id="IPR011549">
    <property type="entry name" value="RibD_C"/>
</dbReference>
<evidence type="ECO:0000256" key="11">
    <source>
        <dbReference type="ARBA" id="ARBA00023002"/>
    </source>
</evidence>